<dbReference type="InterPro" id="IPR050270">
    <property type="entry name" value="DegV_domain_contain"/>
</dbReference>
<dbReference type="GO" id="GO:0008289">
    <property type="term" value="F:lipid binding"/>
    <property type="evidence" value="ECO:0007669"/>
    <property type="project" value="UniProtKB-KW"/>
</dbReference>
<dbReference type="Gene3D" id="3.30.1180.10">
    <property type="match status" value="1"/>
</dbReference>
<dbReference type="Gene3D" id="3.40.50.10170">
    <property type="match status" value="1"/>
</dbReference>
<reference evidence="2 3" key="1">
    <citation type="submission" date="2019-08" db="EMBL/GenBank/DDBJ databases">
        <title>In-depth cultivation of the pig gut microbiome towards novel bacterial diversity and tailored functional studies.</title>
        <authorList>
            <person name="Wylensek D."/>
            <person name="Hitch T.C.A."/>
            <person name="Clavel T."/>
        </authorList>
    </citation>
    <scope>NUCLEOTIDE SEQUENCE [LARGE SCALE GENOMIC DNA]</scope>
    <source>
        <strain evidence="2 3">Oil+RF-744-WCA-WT-11</strain>
    </source>
</reference>
<dbReference type="Proteomes" id="UP000481852">
    <property type="component" value="Unassembled WGS sequence"/>
</dbReference>
<sequence>MNKQKTAVVVDSGCDVSPEFREKYDIRLLPFKVRYPEKEYLDAVDIDPMMVYRRFPGEIPTTSTPSPGDVVELMKGLKEEGFENVFVFCISDKLSGTYNTVRMVSESYQLGLNVRPVDTLNISVACALTAIWAADQLAQGSSFEAVESQLDEIIRRSTVMFYMDSLDYLKHGGRIGRVEYMAAQLLRIRPIIACNEDGTYITVAKLRGGRQAKNRLMDEVRKYAAGRKCWFIVAEGDGHEAAMEAVRTLKEEYPDSEVLYELQIAASLAVNTGSGLLGIGILPLE</sequence>
<dbReference type="InterPro" id="IPR043168">
    <property type="entry name" value="DegV_C"/>
</dbReference>
<dbReference type="EMBL" id="VULZ01000008">
    <property type="protein sequence ID" value="MSS15074.1"/>
    <property type="molecule type" value="Genomic_DNA"/>
</dbReference>
<protein>
    <submittedName>
        <fullName evidence="2">DegV family protein</fullName>
    </submittedName>
</protein>
<organism evidence="2 3">
    <name type="scientific">Porcincola intestinalis</name>
    <dbReference type="NCBI Taxonomy" id="2606632"/>
    <lineage>
        <taxon>Bacteria</taxon>
        <taxon>Bacillati</taxon>
        <taxon>Bacillota</taxon>
        <taxon>Clostridia</taxon>
        <taxon>Lachnospirales</taxon>
        <taxon>Lachnospiraceae</taxon>
        <taxon>Porcincola</taxon>
    </lineage>
</organism>
<dbReference type="RefSeq" id="WP_154525550.1">
    <property type="nucleotide sequence ID" value="NZ_JAQYJL010000019.1"/>
</dbReference>
<dbReference type="Pfam" id="PF02645">
    <property type="entry name" value="DegV"/>
    <property type="match status" value="1"/>
</dbReference>
<evidence type="ECO:0000256" key="1">
    <source>
        <dbReference type="ARBA" id="ARBA00023121"/>
    </source>
</evidence>
<gene>
    <name evidence="2" type="ORF">FYJ35_08495</name>
</gene>
<evidence type="ECO:0000313" key="2">
    <source>
        <dbReference type="EMBL" id="MSS15074.1"/>
    </source>
</evidence>
<dbReference type="PANTHER" id="PTHR33434:SF2">
    <property type="entry name" value="FATTY ACID-BINDING PROTEIN TM_1468"/>
    <property type="match status" value="1"/>
</dbReference>
<proteinExistence type="predicted"/>
<dbReference type="PANTHER" id="PTHR33434">
    <property type="entry name" value="DEGV DOMAIN-CONTAINING PROTEIN DR_1986-RELATED"/>
    <property type="match status" value="1"/>
</dbReference>
<dbReference type="NCBIfam" id="TIGR00762">
    <property type="entry name" value="DegV"/>
    <property type="match status" value="1"/>
</dbReference>
<comment type="caution">
    <text evidence="2">The sequence shown here is derived from an EMBL/GenBank/DDBJ whole genome shotgun (WGS) entry which is preliminary data.</text>
</comment>
<name>A0A6L5X8G5_9FIRM</name>
<dbReference type="PROSITE" id="PS51482">
    <property type="entry name" value="DEGV"/>
    <property type="match status" value="1"/>
</dbReference>
<dbReference type="InterPro" id="IPR003797">
    <property type="entry name" value="DegV"/>
</dbReference>
<dbReference type="AlphaFoldDB" id="A0A6L5X8G5"/>
<accession>A0A6L5X8G5</accession>
<keyword evidence="3" id="KW-1185">Reference proteome</keyword>
<keyword evidence="1" id="KW-0446">Lipid-binding</keyword>
<dbReference type="SUPFAM" id="SSF82549">
    <property type="entry name" value="DAK1/DegV-like"/>
    <property type="match status" value="1"/>
</dbReference>
<evidence type="ECO:0000313" key="3">
    <source>
        <dbReference type="Proteomes" id="UP000481852"/>
    </source>
</evidence>